<comment type="pathway">
    <text evidence="2">Energy metabolism; oxidative phosphorylation.</text>
</comment>
<dbReference type="GO" id="GO:0046872">
    <property type="term" value="F:metal ion binding"/>
    <property type="evidence" value="ECO:0007669"/>
    <property type="project" value="UniProtKB-KW"/>
</dbReference>
<proteinExistence type="inferred from homology"/>
<evidence type="ECO:0000256" key="1">
    <source>
        <dbReference type="ARBA" id="ARBA00004443"/>
    </source>
</evidence>
<evidence type="ECO:0000256" key="3">
    <source>
        <dbReference type="ARBA" id="ARBA00007972"/>
    </source>
</evidence>
<comment type="similarity">
    <text evidence="3">Belongs to the cytochrome c oxidase subunit 5A family.</text>
</comment>
<dbReference type="GO" id="GO:0045277">
    <property type="term" value="C:respiratory chain complex IV"/>
    <property type="evidence" value="ECO:0007669"/>
    <property type="project" value="InterPro"/>
</dbReference>
<gene>
    <name evidence="13" type="ORF">LSAA_178</name>
</gene>
<dbReference type="Gene3D" id="1.25.40.40">
    <property type="entry name" value="Cytochrome c oxidase, subunit Va/VI"/>
    <property type="match status" value="1"/>
</dbReference>
<sequence>MALVSSLSASTPGSIVDTGELIIDKALSISKSKIYDADLKTKVIAFFERPEIDGWEAQHGFYNLYVLDLVHELLINIAGFKTCKRLNDFGLIFDSFNHQNEVFHSRRDLFALRHAGN</sequence>
<keyword evidence="7" id="KW-0999">Mitochondrion inner membrane</keyword>
<evidence type="ECO:0000256" key="2">
    <source>
        <dbReference type="ARBA" id="ARBA00004673"/>
    </source>
</evidence>
<dbReference type="GO" id="GO:0006123">
    <property type="term" value="P:mitochondrial electron transport, cytochrome c to oxygen"/>
    <property type="evidence" value="ECO:0007669"/>
    <property type="project" value="InterPro"/>
</dbReference>
<evidence type="ECO:0000256" key="10">
    <source>
        <dbReference type="ARBA" id="ARBA00023128"/>
    </source>
</evidence>
<evidence type="ECO:0000256" key="8">
    <source>
        <dbReference type="ARBA" id="ARBA00022946"/>
    </source>
</evidence>
<accession>A0A817FB55</accession>
<evidence type="ECO:0000256" key="11">
    <source>
        <dbReference type="ARBA" id="ARBA00023136"/>
    </source>
</evidence>
<organism evidence="13 14">
    <name type="scientific">Lepeophtheirus salmonis</name>
    <name type="common">Salmon louse</name>
    <name type="synonym">Caligus salmonis</name>
    <dbReference type="NCBI Taxonomy" id="72036"/>
    <lineage>
        <taxon>Eukaryota</taxon>
        <taxon>Metazoa</taxon>
        <taxon>Ecdysozoa</taxon>
        <taxon>Arthropoda</taxon>
        <taxon>Crustacea</taxon>
        <taxon>Multicrustacea</taxon>
        <taxon>Hexanauplia</taxon>
        <taxon>Copepoda</taxon>
        <taxon>Siphonostomatoida</taxon>
        <taxon>Caligidae</taxon>
        <taxon>Lepeophtheirus</taxon>
    </lineage>
</organism>
<evidence type="ECO:0000256" key="4">
    <source>
        <dbReference type="ARBA" id="ARBA00021968"/>
    </source>
</evidence>
<keyword evidence="11" id="KW-0472">Membrane</keyword>
<evidence type="ECO:0000313" key="14">
    <source>
        <dbReference type="Proteomes" id="UP000675881"/>
    </source>
</evidence>
<keyword evidence="8" id="KW-0809">Transit peptide</keyword>
<evidence type="ECO:0000256" key="9">
    <source>
        <dbReference type="ARBA" id="ARBA00023004"/>
    </source>
</evidence>
<dbReference type="Pfam" id="PF02284">
    <property type="entry name" value="COX5A"/>
    <property type="match status" value="1"/>
</dbReference>
<keyword evidence="9" id="KW-0408">Iron</keyword>
<protein>
    <recommendedName>
        <fullName evidence="4">Cytochrome c oxidase subunit 5A, mitochondrial</fullName>
    </recommendedName>
    <alternativeName>
        <fullName evidence="12">Cytochrome c oxidase polypeptide Va</fullName>
    </alternativeName>
</protein>
<dbReference type="EMBL" id="CAJNVT010000047">
    <property type="protein sequence ID" value="CAF2743741.1"/>
    <property type="molecule type" value="Genomic_DNA"/>
</dbReference>
<dbReference type="AlphaFoldDB" id="A0A817FB55"/>
<name>A0A817FB55_LEPSM</name>
<evidence type="ECO:0000256" key="6">
    <source>
        <dbReference type="ARBA" id="ARBA00022723"/>
    </source>
</evidence>
<dbReference type="InterPro" id="IPR036545">
    <property type="entry name" value="Cyt_c_oxidase_su5A/6_sf"/>
</dbReference>
<evidence type="ECO:0000256" key="5">
    <source>
        <dbReference type="ARBA" id="ARBA00022617"/>
    </source>
</evidence>
<dbReference type="OrthoDB" id="5778907at2759"/>
<keyword evidence="5" id="KW-0349">Heme</keyword>
<keyword evidence="6" id="KW-0479">Metal-binding</keyword>
<keyword evidence="10" id="KW-0496">Mitochondrion</keyword>
<dbReference type="Proteomes" id="UP000675881">
    <property type="component" value="Unassembled WGS sequence"/>
</dbReference>
<comment type="caution">
    <text evidence="13">The sequence shown here is derived from an EMBL/GenBank/DDBJ whole genome shotgun (WGS) entry which is preliminary data.</text>
</comment>
<keyword evidence="14" id="KW-1185">Reference proteome</keyword>
<evidence type="ECO:0000256" key="7">
    <source>
        <dbReference type="ARBA" id="ARBA00022792"/>
    </source>
</evidence>
<dbReference type="InterPro" id="IPR003204">
    <property type="entry name" value="Cyt_c_oxidase_su5A/6"/>
</dbReference>
<dbReference type="SUPFAM" id="SSF48479">
    <property type="entry name" value="Cytochrome c oxidase subunit E"/>
    <property type="match status" value="1"/>
</dbReference>
<evidence type="ECO:0000256" key="12">
    <source>
        <dbReference type="ARBA" id="ARBA00031049"/>
    </source>
</evidence>
<dbReference type="GO" id="GO:0005743">
    <property type="term" value="C:mitochondrial inner membrane"/>
    <property type="evidence" value="ECO:0007669"/>
    <property type="project" value="UniProtKB-SubCell"/>
</dbReference>
<evidence type="ECO:0000313" key="13">
    <source>
        <dbReference type="EMBL" id="CAF2743741.1"/>
    </source>
</evidence>
<comment type="subcellular location">
    <subcellularLocation>
        <location evidence="1">Mitochondrion inner membrane</location>
        <topology evidence="1">Peripheral membrane protein</topology>
        <orientation evidence="1">Matrix side</orientation>
    </subcellularLocation>
</comment>
<reference evidence="13" key="1">
    <citation type="submission" date="2021-02" db="EMBL/GenBank/DDBJ databases">
        <authorList>
            <person name="Bekaert M."/>
        </authorList>
    </citation>
    <scope>NUCLEOTIDE SEQUENCE</scope>
    <source>
        <strain evidence="13">IoA-00</strain>
    </source>
</reference>
<dbReference type="UniPathway" id="UPA00705"/>